<organism evidence="1 2">
    <name type="scientific">Comamonas guangdongensis</name>
    <dbReference type="NCBI Taxonomy" id="510515"/>
    <lineage>
        <taxon>Bacteria</taxon>
        <taxon>Pseudomonadati</taxon>
        <taxon>Pseudomonadota</taxon>
        <taxon>Betaproteobacteria</taxon>
        <taxon>Burkholderiales</taxon>
        <taxon>Comamonadaceae</taxon>
        <taxon>Comamonas</taxon>
    </lineage>
</organism>
<dbReference type="PANTHER" id="PTHR42820">
    <property type="entry name" value="SHORT-CHAIN DEHYDROGENASE REDUCTASE"/>
    <property type="match status" value="1"/>
</dbReference>
<dbReference type="InterPro" id="IPR002347">
    <property type="entry name" value="SDR_fam"/>
</dbReference>
<proteinExistence type="predicted"/>
<dbReference type="SUPFAM" id="SSF51735">
    <property type="entry name" value="NAD(P)-binding Rossmann-fold domains"/>
    <property type="match status" value="1"/>
</dbReference>
<dbReference type="EMBL" id="JBFYGN010000015">
    <property type="protein sequence ID" value="MEX8193899.1"/>
    <property type="molecule type" value="Genomic_DNA"/>
</dbReference>
<accession>A0ABV3ZYB1</accession>
<sequence>MNSRFAKHVALVTGGASGVGLEVVRLLHAQGARVAISDINVDAGMRLVAELGERAHFIHHDVSSEESWQTVISDVLKTFGELNVLVNNAGILLAGDIENGKVADLRKLLQVNTESVFIGCQQGILAMKEHGGSIINIASLASWMPMDKFRPTVPARLPWLP</sequence>
<evidence type="ECO:0000313" key="1">
    <source>
        <dbReference type="EMBL" id="MEX8193899.1"/>
    </source>
</evidence>
<name>A0ABV3ZYB1_9BURK</name>
<keyword evidence="2" id="KW-1185">Reference proteome</keyword>
<protein>
    <submittedName>
        <fullName evidence="1">SDR family NAD(P)-dependent oxidoreductase</fullName>
    </submittedName>
</protein>
<comment type="caution">
    <text evidence="1">The sequence shown here is derived from an EMBL/GenBank/DDBJ whole genome shotgun (WGS) entry which is preliminary data.</text>
</comment>
<dbReference type="InterPro" id="IPR036291">
    <property type="entry name" value="NAD(P)-bd_dom_sf"/>
</dbReference>
<dbReference type="Proteomes" id="UP001561046">
    <property type="component" value="Unassembled WGS sequence"/>
</dbReference>
<dbReference type="Gene3D" id="3.40.50.720">
    <property type="entry name" value="NAD(P)-binding Rossmann-like Domain"/>
    <property type="match status" value="1"/>
</dbReference>
<dbReference type="Pfam" id="PF00106">
    <property type="entry name" value="adh_short"/>
    <property type="match status" value="1"/>
</dbReference>
<dbReference type="PRINTS" id="PR00081">
    <property type="entry name" value="GDHRDH"/>
</dbReference>
<dbReference type="PRINTS" id="PR00080">
    <property type="entry name" value="SDRFAMILY"/>
</dbReference>
<dbReference type="PANTHER" id="PTHR42820:SF1">
    <property type="entry name" value="SHORT-CHAIN DEHYDROGENASE_REDUCTASE FAMILY PROTEIN"/>
    <property type="match status" value="1"/>
</dbReference>
<dbReference type="RefSeq" id="WP_369339094.1">
    <property type="nucleotide sequence ID" value="NZ_JBFYGN010000015.1"/>
</dbReference>
<gene>
    <name evidence="1" type="ORF">AB6724_13725</name>
</gene>
<reference evidence="1 2" key="1">
    <citation type="journal article" date="2013" name="Int. J. Syst. Evol. Microbiol.">
        <title>Comamonas guangdongensis sp. nov., isolated from subterranean forest sediment, and emended description of the genus Comamonas.</title>
        <authorList>
            <person name="Zhang J."/>
            <person name="Wang Y."/>
            <person name="Zhou S."/>
            <person name="Wu C."/>
            <person name="He J."/>
            <person name="Li F."/>
        </authorList>
    </citation>
    <scope>NUCLEOTIDE SEQUENCE [LARGE SCALE GENOMIC DNA]</scope>
    <source>
        <strain evidence="1 2">CCTCC AB2011133</strain>
    </source>
</reference>
<evidence type="ECO:0000313" key="2">
    <source>
        <dbReference type="Proteomes" id="UP001561046"/>
    </source>
</evidence>